<dbReference type="InterPro" id="IPR024163">
    <property type="entry name" value="Aerotolerance_reg_N"/>
</dbReference>
<dbReference type="NCBIfam" id="TIGR02226">
    <property type="entry name" value="two_anch"/>
    <property type="match status" value="1"/>
</dbReference>
<reference evidence="3 4" key="1">
    <citation type="journal article" date="2012" name="J. Bacteriol.">
        <title>Genome Sequence of n-Alkane-Degrading Hydrocarboniphaga effusa Strain AP103T (ATCC BAA-332T).</title>
        <authorList>
            <person name="Chang H.K."/>
            <person name="Zylstra G.J."/>
            <person name="Chae J.C."/>
        </authorList>
    </citation>
    <scope>NUCLEOTIDE SEQUENCE [LARGE SCALE GENOMIC DNA]</scope>
    <source>
        <strain evidence="3 4">AP103</strain>
    </source>
</reference>
<comment type="caution">
    <text evidence="3">The sequence shown here is derived from an EMBL/GenBank/DDBJ whole genome shotgun (WGS) entry which is preliminary data.</text>
</comment>
<dbReference type="OrthoDB" id="7390489at2"/>
<evidence type="ECO:0000313" key="4">
    <source>
        <dbReference type="Proteomes" id="UP000003704"/>
    </source>
</evidence>
<protein>
    <recommendedName>
        <fullName evidence="2">Aerotolerance regulator N-terminal domain-containing protein</fullName>
    </recommendedName>
</protein>
<feature type="transmembrane region" description="Helical" evidence="1">
    <location>
        <begin position="6"/>
        <end position="24"/>
    </location>
</feature>
<keyword evidence="1" id="KW-0812">Transmembrane</keyword>
<dbReference type="RefSeq" id="WP_007186864.1">
    <property type="nucleotide sequence ID" value="NZ_AKGD01000003.1"/>
</dbReference>
<dbReference type="EMBL" id="AKGD01000003">
    <property type="protein sequence ID" value="EIT68734.1"/>
    <property type="molecule type" value="Genomic_DNA"/>
</dbReference>
<dbReference type="AlphaFoldDB" id="I7ZA56"/>
<evidence type="ECO:0000259" key="2">
    <source>
        <dbReference type="Pfam" id="PF07584"/>
    </source>
</evidence>
<evidence type="ECO:0000313" key="3">
    <source>
        <dbReference type="EMBL" id="EIT68734.1"/>
    </source>
</evidence>
<keyword evidence="1" id="KW-1133">Transmembrane helix</keyword>
<accession>I7ZA56</accession>
<dbReference type="Pfam" id="PF07584">
    <property type="entry name" value="BatA"/>
    <property type="match status" value="1"/>
</dbReference>
<name>I7ZA56_9GAMM</name>
<gene>
    <name evidence="3" type="ORF">WQQ_39290</name>
</gene>
<dbReference type="Proteomes" id="UP000003704">
    <property type="component" value="Unassembled WGS sequence"/>
</dbReference>
<evidence type="ECO:0000256" key="1">
    <source>
        <dbReference type="SAM" id="Phobius"/>
    </source>
</evidence>
<keyword evidence="4" id="KW-1185">Reference proteome</keyword>
<keyword evidence="1" id="KW-0472">Membrane</keyword>
<proteinExistence type="predicted"/>
<dbReference type="InterPro" id="IPR011933">
    <property type="entry name" value="Double_TM_dom"/>
</dbReference>
<organism evidence="3 4">
    <name type="scientific">Hydrocarboniphaga effusa AP103</name>
    <dbReference type="NCBI Taxonomy" id="1172194"/>
    <lineage>
        <taxon>Bacteria</taxon>
        <taxon>Pseudomonadati</taxon>
        <taxon>Pseudomonadota</taxon>
        <taxon>Gammaproteobacteria</taxon>
        <taxon>Nevskiales</taxon>
        <taxon>Nevskiaceae</taxon>
        <taxon>Hydrocarboniphaga</taxon>
    </lineage>
</organism>
<dbReference type="STRING" id="1172194.WQQ_39290"/>
<sequence length="363" mass="39632">MSVLFPLGLLALGALALPIVLHLLRRPEDRIVPFAAWRYLSRAGLPRERVHIRRWLLLVLRLLLIATLALLVAMPVRQADAGPKLQWVLVSPQLSAEAAHAALNRPGAQWRWLQAGFPSLDEPSSPATDPGLLREFDAQLAATDLLTVIVPEQLSGLDAVRPELSREVEWIVVSGEPTETRQAPLVVVRHDHAAAVELGTLEALRSAWQAAGKPVNFDIAAQSQAIDARAQLLVWLGGEPDAEALRWVREGGTLLRTRASEGAWPLREAPFGQGRIFSITTALDPAATPGVADAGFAAQLREDLLRPARPPDRADAQGLKPVRAELPAIPRSEPIDDWLIWIALALFLAERAGAAWPKRRAHD</sequence>
<feature type="domain" description="Aerotolerance regulator N-terminal" evidence="2">
    <location>
        <begin position="1"/>
        <end position="75"/>
    </location>
</feature>
<feature type="transmembrane region" description="Helical" evidence="1">
    <location>
        <begin position="55"/>
        <end position="76"/>
    </location>
</feature>